<keyword evidence="7 13" id="KW-0862">Zinc</keyword>
<evidence type="ECO:0000259" key="15">
    <source>
        <dbReference type="PROSITE" id="PS50158"/>
    </source>
</evidence>
<organism evidence="16 17">
    <name type="scientific">Ogataea philodendri</name>
    <dbReference type="NCBI Taxonomy" id="1378263"/>
    <lineage>
        <taxon>Eukaryota</taxon>
        <taxon>Fungi</taxon>
        <taxon>Dikarya</taxon>
        <taxon>Ascomycota</taxon>
        <taxon>Saccharomycotina</taxon>
        <taxon>Pichiomycetes</taxon>
        <taxon>Pichiales</taxon>
        <taxon>Pichiaceae</taxon>
        <taxon>Ogataea</taxon>
    </lineage>
</organism>
<keyword evidence="9 13" id="KW-0508">mRNA splicing</keyword>
<evidence type="ECO:0000256" key="5">
    <source>
        <dbReference type="ARBA" id="ARBA00022723"/>
    </source>
</evidence>
<feature type="domain" description="CCHC-type" evidence="15">
    <location>
        <begin position="267"/>
        <end position="281"/>
    </location>
</feature>
<accession>A0A9P8T7Q1</accession>
<dbReference type="InterPro" id="IPR047086">
    <property type="entry name" value="SF1-HH_sf"/>
</dbReference>
<dbReference type="AlphaFoldDB" id="A0A9P8T7Q1"/>
<dbReference type="OrthoDB" id="6777263at2759"/>
<keyword evidence="4 13" id="KW-0507">mRNA processing</keyword>
<dbReference type="GO" id="GO:0000398">
    <property type="term" value="P:mRNA splicing, via spliceosome"/>
    <property type="evidence" value="ECO:0007669"/>
    <property type="project" value="UniProtKB-UniRule"/>
</dbReference>
<dbReference type="GO" id="GO:0008270">
    <property type="term" value="F:zinc ion binding"/>
    <property type="evidence" value="ECO:0007669"/>
    <property type="project" value="UniProtKB-UniRule"/>
</dbReference>
<protein>
    <recommendedName>
        <fullName evidence="3 13">Branchpoint-bridging protein</fullName>
    </recommendedName>
</protein>
<dbReference type="SMART" id="SM00322">
    <property type="entry name" value="KH"/>
    <property type="match status" value="1"/>
</dbReference>
<dbReference type="InterPro" id="IPR036875">
    <property type="entry name" value="Znf_CCHC_sf"/>
</dbReference>
<keyword evidence="8 12" id="KW-0694">RNA-binding</keyword>
<evidence type="ECO:0000256" key="8">
    <source>
        <dbReference type="ARBA" id="ARBA00022884"/>
    </source>
</evidence>
<dbReference type="CDD" id="cd02395">
    <property type="entry name" value="KH-I_BBP"/>
    <property type="match status" value="1"/>
</dbReference>
<evidence type="ECO:0000256" key="11">
    <source>
        <dbReference type="PROSITE-ProRule" id="PRU00047"/>
    </source>
</evidence>
<comment type="caution">
    <text evidence="16">The sequence shown here is derived from an EMBL/GenBank/DDBJ whole genome shotgun (WGS) entry which is preliminary data.</text>
</comment>
<comment type="similarity">
    <text evidence="2 13">Belongs to the BBP/SF1 family.</text>
</comment>
<dbReference type="InterPro" id="IPR036612">
    <property type="entry name" value="KH_dom_type_1_sf"/>
</dbReference>
<dbReference type="Proteomes" id="UP000769157">
    <property type="component" value="Unassembled WGS sequence"/>
</dbReference>
<dbReference type="PANTHER" id="PTHR11208:SF45">
    <property type="entry name" value="SPLICING FACTOR 1"/>
    <property type="match status" value="1"/>
</dbReference>
<dbReference type="GO" id="GO:0045131">
    <property type="term" value="F:pre-mRNA branch point binding"/>
    <property type="evidence" value="ECO:0007669"/>
    <property type="project" value="UniProtKB-UniRule"/>
</dbReference>
<reference evidence="16" key="1">
    <citation type="journal article" date="2021" name="Open Biol.">
        <title>Shared evolutionary footprints suggest mitochondrial oxidative damage underlies multiple complex I losses in fungi.</title>
        <authorList>
            <person name="Schikora-Tamarit M.A."/>
            <person name="Marcet-Houben M."/>
            <person name="Nosek J."/>
            <person name="Gabaldon T."/>
        </authorList>
    </citation>
    <scope>NUCLEOTIDE SEQUENCE</scope>
    <source>
        <strain evidence="16">CBS6075</strain>
    </source>
</reference>
<dbReference type="Pfam" id="PF00098">
    <property type="entry name" value="zf-CCHC"/>
    <property type="match status" value="2"/>
</dbReference>
<evidence type="ECO:0000256" key="7">
    <source>
        <dbReference type="ARBA" id="ARBA00022833"/>
    </source>
</evidence>
<evidence type="ECO:0000256" key="14">
    <source>
        <dbReference type="SAM" id="MobiDB-lite"/>
    </source>
</evidence>
<dbReference type="GO" id="GO:0048024">
    <property type="term" value="P:regulation of mRNA splicing, via spliceosome"/>
    <property type="evidence" value="ECO:0007669"/>
    <property type="project" value="TreeGrafter"/>
</dbReference>
<evidence type="ECO:0000256" key="1">
    <source>
        <dbReference type="ARBA" id="ARBA00004123"/>
    </source>
</evidence>
<dbReference type="PROSITE" id="PS50158">
    <property type="entry name" value="ZF_CCHC"/>
    <property type="match status" value="2"/>
</dbReference>
<comment type="function">
    <text evidence="13">Necessary for the splicing of pre-mRNA. Has a role in the recognition of the branch site (5'-UACUAAC-3'), the pyrimidine tract and the 3'-splice site at the 3'-end of introns.</text>
</comment>
<evidence type="ECO:0000256" key="9">
    <source>
        <dbReference type="ARBA" id="ARBA00023187"/>
    </source>
</evidence>
<dbReference type="InterPro" id="IPR045071">
    <property type="entry name" value="BBP-like"/>
</dbReference>
<dbReference type="GO" id="GO:0005681">
    <property type="term" value="C:spliceosomal complex"/>
    <property type="evidence" value="ECO:0007669"/>
    <property type="project" value="UniProtKB-KW"/>
</dbReference>
<dbReference type="PROSITE" id="PS50084">
    <property type="entry name" value="KH_TYPE_1"/>
    <property type="match status" value="1"/>
</dbReference>
<dbReference type="SUPFAM" id="SSF57756">
    <property type="entry name" value="Retrovirus zinc finger-like domains"/>
    <property type="match status" value="1"/>
</dbReference>
<dbReference type="InterPro" id="IPR004087">
    <property type="entry name" value="KH_dom"/>
</dbReference>
<keyword evidence="5 13" id="KW-0479">Metal-binding</keyword>
<dbReference type="Gene3D" id="6.10.140.1790">
    <property type="match status" value="1"/>
</dbReference>
<proteinExistence type="inferred from homology"/>
<feature type="domain" description="CCHC-type" evidence="15">
    <location>
        <begin position="240"/>
        <end position="255"/>
    </location>
</feature>
<keyword evidence="17" id="KW-1185">Reference proteome</keyword>
<comment type="subcellular location">
    <subcellularLocation>
        <location evidence="1 13">Nucleus</location>
    </subcellularLocation>
</comment>
<evidence type="ECO:0000313" key="16">
    <source>
        <dbReference type="EMBL" id="KAH3668689.1"/>
    </source>
</evidence>
<keyword evidence="10 13" id="KW-0539">Nucleus</keyword>
<evidence type="ECO:0000256" key="4">
    <source>
        <dbReference type="ARBA" id="ARBA00022664"/>
    </source>
</evidence>
<dbReference type="GeneID" id="70234410"/>
<feature type="region of interest" description="Disordered" evidence="14">
    <location>
        <begin position="48"/>
        <end position="75"/>
    </location>
</feature>
<feature type="region of interest" description="Disordered" evidence="14">
    <location>
        <begin position="321"/>
        <end position="394"/>
    </location>
</feature>
<feature type="compositionally biased region" description="Low complexity" evidence="14">
    <location>
        <begin position="328"/>
        <end position="349"/>
    </location>
</feature>
<evidence type="ECO:0000256" key="3">
    <source>
        <dbReference type="ARBA" id="ARBA00017984"/>
    </source>
</evidence>
<reference evidence="16" key="2">
    <citation type="submission" date="2021-01" db="EMBL/GenBank/DDBJ databases">
        <authorList>
            <person name="Schikora-Tamarit M.A."/>
        </authorList>
    </citation>
    <scope>NUCLEOTIDE SEQUENCE</scope>
    <source>
        <strain evidence="16">CBS6075</strain>
    </source>
</reference>
<dbReference type="SMART" id="SM00343">
    <property type="entry name" value="ZnF_C2HC"/>
    <property type="match status" value="2"/>
</dbReference>
<sequence>MFSGAPTTSARFDEFVVPTVLEASLTPEQIEAVQVMVRIEEINQMIQRDSFVPPTRTRSPSPPPVYDASGKRTNTREQRYRKRFETERGRLIEIALRNVPDYRPPPDYRKPSKTSEKLYIPSREHPEINFIGLLMGPRGNTLKRIQEKSGAKIGIRGRGSVKEGRNSALVRTDQNNMDDDLHCLITADTEDKIQKAMKLCGEIIKNAISAPEGQNEHKRDQLKQLAILNGTLRVSEEKVCLNCGEKGHKRYECPNLGRQNFAQSLVCSRCGNIGHIARDCRADLEETARHDRELDMMMKDLTGEADGYVEPDAKRQRLEGTHENNENAPSAPVSTAPAAPTAPVIAAPPGMSFGTGAGPLTGAPPPPKMTPPPRLAPPPLPKNIKLPFPKKEEE</sequence>
<dbReference type="Pfam" id="PF22675">
    <property type="entry name" value="KH-I_KHDC4-BBP"/>
    <property type="match status" value="1"/>
</dbReference>
<evidence type="ECO:0000256" key="2">
    <source>
        <dbReference type="ARBA" id="ARBA00010382"/>
    </source>
</evidence>
<dbReference type="PANTHER" id="PTHR11208">
    <property type="entry name" value="RNA-BINDING PROTEIN RELATED"/>
    <property type="match status" value="1"/>
</dbReference>
<dbReference type="Gene3D" id="3.30.1370.10">
    <property type="entry name" value="K Homology domain, type 1"/>
    <property type="match status" value="1"/>
</dbReference>
<evidence type="ECO:0000256" key="6">
    <source>
        <dbReference type="ARBA" id="ARBA00022771"/>
    </source>
</evidence>
<evidence type="ECO:0000313" key="17">
    <source>
        <dbReference type="Proteomes" id="UP000769157"/>
    </source>
</evidence>
<feature type="compositionally biased region" description="Pro residues" evidence="14">
    <location>
        <begin position="362"/>
        <end position="381"/>
    </location>
</feature>
<evidence type="ECO:0000256" key="10">
    <source>
        <dbReference type="ARBA" id="ARBA00023242"/>
    </source>
</evidence>
<dbReference type="GO" id="GO:0003729">
    <property type="term" value="F:mRNA binding"/>
    <property type="evidence" value="ECO:0007669"/>
    <property type="project" value="TreeGrafter"/>
</dbReference>
<evidence type="ECO:0000256" key="12">
    <source>
        <dbReference type="PROSITE-ProRule" id="PRU00117"/>
    </source>
</evidence>
<gene>
    <name evidence="16" type="ORF">OGAPHI_002443</name>
</gene>
<dbReference type="Pfam" id="PF16275">
    <property type="entry name" value="SF1-HH"/>
    <property type="match status" value="1"/>
</dbReference>
<keyword evidence="13" id="KW-0747">Spliceosome</keyword>
<dbReference type="Gene3D" id="4.10.60.10">
    <property type="entry name" value="Zinc finger, CCHC-type"/>
    <property type="match status" value="1"/>
</dbReference>
<dbReference type="InterPro" id="IPR001878">
    <property type="entry name" value="Znf_CCHC"/>
</dbReference>
<dbReference type="RefSeq" id="XP_046063103.1">
    <property type="nucleotide sequence ID" value="XM_046203314.1"/>
</dbReference>
<name>A0A9P8T7Q1_9ASCO</name>
<evidence type="ECO:0000256" key="13">
    <source>
        <dbReference type="RuleBase" id="RU367126"/>
    </source>
</evidence>
<dbReference type="SUPFAM" id="SSF54791">
    <property type="entry name" value="Eukaryotic type KH-domain (KH-domain type I)"/>
    <property type="match status" value="1"/>
</dbReference>
<dbReference type="InterPro" id="IPR032570">
    <property type="entry name" value="SF1-HH"/>
</dbReference>
<keyword evidence="6 11" id="KW-0863">Zinc-finger</keyword>
<dbReference type="InterPro" id="IPR055256">
    <property type="entry name" value="KH_1_KHDC4/BBP-like"/>
</dbReference>
<dbReference type="EMBL" id="JAEUBE010000158">
    <property type="protein sequence ID" value="KAH3668689.1"/>
    <property type="molecule type" value="Genomic_DNA"/>
</dbReference>